<evidence type="ECO:0000313" key="11">
    <source>
        <dbReference type="Proteomes" id="UP000252357"/>
    </source>
</evidence>
<reference evidence="10 11" key="1">
    <citation type="journal article" date="2018" name="Int. J. Syst. Evol. Microbiol.">
        <title>Parvibium lacunae gen. nov., sp. nov., a new member of the family Alcaligenaceae isolated from a freshwater pond.</title>
        <authorList>
            <person name="Chen W.M."/>
            <person name="Xie P.B."/>
            <person name="Hsu M.Y."/>
            <person name="Sheu S.Y."/>
        </authorList>
    </citation>
    <scope>NUCLEOTIDE SEQUENCE [LARGE SCALE GENOMIC DNA]</scope>
    <source>
        <strain evidence="10 11">KMB9</strain>
    </source>
</reference>
<dbReference type="Gene3D" id="2.30.30.830">
    <property type="match status" value="1"/>
</dbReference>
<dbReference type="GO" id="GO:0015031">
    <property type="term" value="P:protein transport"/>
    <property type="evidence" value="ECO:0007669"/>
    <property type="project" value="UniProtKB-KW"/>
</dbReference>
<dbReference type="GO" id="GO:0005886">
    <property type="term" value="C:plasma membrane"/>
    <property type="evidence" value="ECO:0007669"/>
    <property type="project" value="UniProtKB-SubCell"/>
</dbReference>
<gene>
    <name evidence="10" type="ORF">DU000_10785</name>
</gene>
<comment type="caution">
    <text evidence="10">The sequence shown here is derived from an EMBL/GenBank/DDBJ whole genome shotgun (WGS) entry which is preliminary data.</text>
</comment>
<keyword evidence="11" id="KW-1185">Reference proteome</keyword>
<evidence type="ECO:0000256" key="6">
    <source>
        <dbReference type="ARBA" id="ARBA00022927"/>
    </source>
</evidence>
<keyword evidence="4" id="KW-0997">Cell inner membrane</keyword>
<proteinExistence type="predicted"/>
<evidence type="ECO:0000256" key="5">
    <source>
        <dbReference type="ARBA" id="ARBA00022692"/>
    </source>
</evidence>
<dbReference type="EMBL" id="QPGB01000005">
    <property type="protein sequence ID" value="RCS56818.1"/>
    <property type="molecule type" value="Genomic_DNA"/>
</dbReference>
<evidence type="ECO:0000256" key="2">
    <source>
        <dbReference type="ARBA" id="ARBA00022448"/>
    </source>
</evidence>
<keyword evidence="3" id="KW-1003">Cell membrane</keyword>
<keyword evidence="2" id="KW-0813">Transport</keyword>
<keyword evidence="6" id="KW-0653">Protein transport</keyword>
<evidence type="ECO:0000259" key="9">
    <source>
        <dbReference type="Pfam" id="PF11356"/>
    </source>
</evidence>
<keyword evidence="5" id="KW-0812">Transmembrane</keyword>
<dbReference type="AlphaFoldDB" id="A0A368KZU3"/>
<protein>
    <recommendedName>
        <fullName evidence="9">Type II secretion system protein GspC N-terminal domain-containing protein</fullName>
    </recommendedName>
</protein>
<evidence type="ECO:0000256" key="4">
    <source>
        <dbReference type="ARBA" id="ARBA00022519"/>
    </source>
</evidence>
<dbReference type="InterPro" id="IPR024961">
    <property type="entry name" value="T2SS_GspC_N"/>
</dbReference>
<dbReference type="Pfam" id="PF11356">
    <property type="entry name" value="T2SSC"/>
    <property type="match status" value="1"/>
</dbReference>
<accession>A0A368KZU3</accession>
<evidence type="ECO:0000256" key="3">
    <source>
        <dbReference type="ARBA" id="ARBA00022475"/>
    </source>
</evidence>
<comment type="subcellular location">
    <subcellularLocation>
        <location evidence="1">Cell inner membrane</location>
    </subcellularLocation>
</comment>
<evidence type="ECO:0000256" key="8">
    <source>
        <dbReference type="ARBA" id="ARBA00023136"/>
    </source>
</evidence>
<dbReference type="Proteomes" id="UP000252357">
    <property type="component" value="Unassembled WGS sequence"/>
</dbReference>
<evidence type="ECO:0000313" key="10">
    <source>
        <dbReference type="EMBL" id="RCS56818.1"/>
    </source>
</evidence>
<name>A0A368KZU3_9BURK</name>
<keyword evidence="7" id="KW-1133">Transmembrane helix</keyword>
<feature type="domain" description="Type II secretion system protein GspC N-terminal" evidence="9">
    <location>
        <begin position="121"/>
        <end position="178"/>
    </location>
</feature>
<organism evidence="10 11">
    <name type="scientific">Parvibium lacunae</name>
    <dbReference type="NCBI Taxonomy" id="1888893"/>
    <lineage>
        <taxon>Bacteria</taxon>
        <taxon>Pseudomonadati</taxon>
        <taxon>Pseudomonadota</taxon>
        <taxon>Betaproteobacteria</taxon>
        <taxon>Burkholderiales</taxon>
        <taxon>Alcaligenaceae</taxon>
        <taxon>Parvibium</taxon>
    </lineage>
</organism>
<evidence type="ECO:0000256" key="1">
    <source>
        <dbReference type="ARBA" id="ARBA00004533"/>
    </source>
</evidence>
<keyword evidence="8" id="KW-0472">Membrane</keyword>
<sequence length="201" mass="21064">MILFFLSGKTKSHVASPCDGQYERAECYYVGSPAVRCLRRFMPLLRFPMPSPLTFSVARASRLTEALLWLGLAACLTFWLLRLLDAPAPLAASAPTMALTAPPAPKPGSLFGPAPSEQTLQLNLKVLGVVAGVAGGGSAIISVDNRPAEIFLVGDIVTDQAQLARVAPTAIELSQGGQNVSYPVPQLPDPGALVIPAGSTQ</sequence>
<evidence type="ECO:0000256" key="7">
    <source>
        <dbReference type="ARBA" id="ARBA00022989"/>
    </source>
</evidence>